<protein>
    <submittedName>
        <fullName evidence="1">Uncharacterized protein</fullName>
    </submittedName>
</protein>
<dbReference type="EMBL" id="GBXM01106552">
    <property type="protein sequence ID" value="JAH02025.1"/>
    <property type="molecule type" value="Transcribed_RNA"/>
</dbReference>
<reference evidence="1" key="2">
    <citation type="journal article" date="2015" name="Fish Shellfish Immunol.">
        <title>Early steps in the European eel (Anguilla anguilla)-Vibrio vulnificus interaction in the gills: Role of the RtxA13 toxin.</title>
        <authorList>
            <person name="Callol A."/>
            <person name="Pajuelo D."/>
            <person name="Ebbesson L."/>
            <person name="Teles M."/>
            <person name="MacKenzie S."/>
            <person name="Amaro C."/>
        </authorList>
    </citation>
    <scope>NUCLEOTIDE SEQUENCE</scope>
</reference>
<dbReference type="AlphaFoldDB" id="A0A0E9PD85"/>
<proteinExistence type="predicted"/>
<name>A0A0E9PD85_ANGAN</name>
<evidence type="ECO:0000313" key="1">
    <source>
        <dbReference type="EMBL" id="JAH02025.1"/>
    </source>
</evidence>
<reference evidence="1" key="1">
    <citation type="submission" date="2014-11" db="EMBL/GenBank/DDBJ databases">
        <authorList>
            <person name="Amaro Gonzalez C."/>
        </authorList>
    </citation>
    <scope>NUCLEOTIDE SEQUENCE</scope>
</reference>
<accession>A0A0E9PD85</accession>
<sequence length="38" mass="4517">MLYIVSSIKRKGRLTLLACETPTYNQYMLISFSDFHYI</sequence>
<organism evidence="1">
    <name type="scientific">Anguilla anguilla</name>
    <name type="common">European freshwater eel</name>
    <name type="synonym">Muraena anguilla</name>
    <dbReference type="NCBI Taxonomy" id="7936"/>
    <lineage>
        <taxon>Eukaryota</taxon>
        <taxon>Metazoa</taxon>
        <taxon>Chordata</taxon>
        <taxon>Craniata</taxon>
        <taxon>Vertebrata</taxon>
        <taxon>Euteleostomi</taxon>
        <taxon>Actinopterygii</taxon>
        <taxon>Neopterygii</taxon>
        <taxon>Teleostei</taxon>
        <taxon>Anguilliformes</taxon>
        <taxon>Anguillidae</taxon>
        <taxon>Anguilla</taxon>
    </lineage>
</organism>